<dbReference type="InterPro" id="IPR000415">
    <property type="entry name" value="Nitroreductase-like"/>
</dbReference>
<dbReference type="Gene3D" id="3.40.109.30">
    <property type="entry name" value="putative nitroreductase (tm1586), domain 2"/>
    <property type="match status" value="1"/>
</dbReference>
<dbReference type="Gene3D" id="3.40.109.10">
    <property type="entry name" value="NADH Oxidase"/>
    <property type="match status" value="1"/>
</dbReference>
<evidence type="ECO:0000313" key="2">
    <source>
        <dbReference type="EMBL" id="ALP94923.1"/>
    </source>
</evidence>
<dbReference type="SUPFAM" id="SSF55469">
    <property type="entry name" value="FMN-dependent nitroreductase-like"/>
    <property type="match status" value="1"/>
</dbReference>
<gene>
    <name evidence="2" type="ORF">IB211_02532</name>
</gene>
<dbReference type="Pfam" id="PF14512">
    <property type="entry name" value="TM1586_NiRdase"/>
    <property type="match status" value="1"/>
</dbReference>
<protein>
    <submittedName>
        <fullName evidence="2">Nitroreductase family protein</fullName>
    </submittedName>
</protein>
<dbReference type="eggNOG" id="COG0778">
    <property type="taxonomic scope" value="Bacteria"/>
</dbReference>
<dbReference type="AlphaFoldDB" id="A0A0S2W6H5"/>
<name>A0A0S2W6H5_9FIRM</name>
<dbReference type="Proteomes" id="UP000064844">
    <property type="component" value="Chromosome"/>
</dbReference>
<accession>A0A0S2W6H5</accession>
<dbReference type="PATRIC" id="fig|1297617.4.peg.2605"/>
<dbReference type="STRING" id="1297617.IB211_02532"/>
<proteinExistence type="predicted"/>
<keyword evidence="3" id="KW-1185">Reference proteome</keyword>
<evidence type="ECO:0000313" key="3">
    <source>
        <dbReference type="Proteomes" id="UP000064844"/>
    </source>
</evidence>
<feature type="domain" description="Putative nitroreductase TM1586" evidence="1">
    <location>
        <begin position="3"/>
        <end position="213"/>
    </location>
</feature>
<dbReference type="CDD" id="cd02062">
    <property type="entry name" value="Nitro_FMN_reductase"/>
    <property type="match status" value="1"/>
</dbReference>
<reference evidence="2 3" key="1">
    <citation type="journal article" date="2015" name="Nat. Commun.">
        <title>Production of butyrate from lysine and the Amadori product fructoselysine by a human gut commensal.</title>
        <authorList>
            <person name="Bui T.P."/>
            <person name="Ritari J."/>
            <person name="Boeren S."/>
            <person name="de Waard P."/>
            <person name="Plugge C.M."/>
            <person name="de Vos W.M."/>
        </authorList>
    </citation>
    <scope>NUCLEOTIDE SEQUENCE [LARGE SCALE GENOMIC DNA]</scope>
    <source>
        <strain evidence="2 3">AF211</strain>
    </source>
</reference>
<dbReference type="EMBL" id="CP011307">
    <property type="protein sequence ID" value="ALP94923.1"/>
    <property type="molecule type" value="Genomic_DNA"/>
</dbReference>
<dbReference type="InterPro" id="IPR029478">
    <property type="entry name" value="TM1586_NiRdase"/>
</dbReference>
<dbReference type="GO" id="GO:0016491">
    <property type="term" value="F:oxidoreductase activity"/>
    <property type="evidence" value="ECO:0007669"/>
    <property type="project" value="InterPro"/>
</dbReference>
<dbReference type="RefSeq" id="WP_058118232.1">
    <property type="nucleotide sequence ID" value="NZ_CP011307.1"/>
</dbReference>
<evidence type="ECO:0000259" key="1">
    <source>
        <dbReference type="Pfam" id="PF14512"/>
    </source>
</evidence>
<dbReference type="KEGG" id="ibu:IB211_02532"/>
<sequence length="225" mass="24565">MTLLEAMERRHSVRSYTDQPICGEVLASLEREVRACNTEGGLHIQLVTGEPEAFRGVLAHYGKFRNVKNYLALVGPGGPSLEERAGYYGERLVLTAAMLGLDSCWVALTFRKGKCQYVARPGEKLVCVIALGYGEGHGVPHKSKPLEALCRTEGPMPDWFRRGMEAALLAPTATNQQKFRFTLSGDAVCAESTGGFYSKVDLGIVKYHFEVGAGPAAFHWSSPGR</sequence>
<reference evidence="3" key="2">
    <citation type="submission" date="2015-04" db="EMBL/GenBank/DDBJ databases">
        <title>A butyrogenic pathway from the amino acid lysine in a human gut commensal.</title>
        <authorList>
            <person name="de Vos W.M."/>
            <person name="Bui N.T.P."/>
            <person name="Plugge C.M."/>
            <person name="Ritari J."/>
        </authorList>
    </citation>
    <scope>NUCLEOTIDE SEQUENCE [LARGE SCALE GENOMIC DNA]</scope>
    <source>
        <strain evidence="3">AF211</strain>
    </source>
</reference>
<organism evidence="2 3">
    <name type="scientific">Intestinimonas butyriciproducens</name>
    <dbReference type="NCBI Taxonomy" id="1297617"/>
    <lineage>
        <taxon>Bacteria</taxon>
        <taxon>Bacillati</taxon>
        <taxon>Bacillota</taxon>
        <taxon>Clostridia</taxon>
        <taxon>Eubacteriales</taxon>
        <taxon>Intestinimonas</taxon>
    </lineage>
</organism>